<evidence type="ECO:0000313" key="15">
    <source>
        <dbReference type="EMBL" id="KAI6779665.1"/>
    </source>
</evidence>
<dbReference type="Proteomes" id="UP001055219">
    <property type="component" value="Unassembled WGS sequence"/>
</dbReference>
<keyword evidence="8 12" id="KW-0175">Coiled coil</keyword>
<sequence>MAPRKRTYDDGGDTSEEVVKATSALRPESSRKKARVSINVQDKDQGPVDDESLASEDGEEDEELSNAPQSPPQTQYEFERDAGFHHLDNIEYDDFRATQAIRRQREKQVGQNAAAESGIIESVTCINFMCHTRLHVELGPLINFVVGENGSGKSAVLTAITLCLGGKASDTNRGGSLRSFVRAGQEHGQLIVRIKNAGTDSYQPDLYGDTITIERYFSKSGTSGFKIKSAAEKVISTKKQEVDEISEWYALQISNPLTVLSQDNARQFLNSASPAQKYKYFISGVQLEQLDNDYKMSRDTLDRTEQLSDELKDRIAVLKKDMDEALRQAELAKQNGDLRAKARFLRSQLAWVQVLEQENILKQKIEILAEREQRVLETEQARDANSQNLEDLDQQIARAEQVREEVVAEGATFSQKVAAAEEILEKAKKELADIHQEERAAHTRLKNAGQNVTKTKDLIQQEEERLSESTGPERAQKDSELNNAKTREEDMRKQQSLANARVPALKEAVNVTERTFQEADKLYNAKKKETLEAKAHLKALRENSGGAMDGYSDAMKRIVDAIHKDGTFAHKPVGPLGSLIRLKQPEWSKILEKTLGDTLNGFVVRSKGDQTKLSKLIGRYTDKSPPIFISNQGHLDTATNEPDEDFDTILRIMEFDDDTVRTQLIMNASVEKIILVKDRVRAQQVMFNQAPPRNVGACICLHDGANKRNHGLRLTNRGGNKSTSPISPPENRPGPIVSGQPRMRTDIKRQVALQQETIDQLGHDLIAMTHSQKGAKKALENARNEETDNSQAIQSLAREIRQAQADIQRIEEELDQFEGADDRLETLRATLREHNEEAEQVGMQYGNMRLQKETLSGKVQEEKKKVEALKEEGKDFQARVNKAEGKVRGLNDARKVAVSSKNAAYDQAAMAVQERDRAEVKRQQYVNQVAEYTEEAEKVCQERPPIPDGETRQNLEKRFKKIKEQLAAREKRFGGSDEELFARRDEAVKRYEDIKTQTQDVEETIVSLKRAMGRRLEIWRQFQRQISARVRNQFTIVLSERGFRGGIELDHKNRRIHLRVEPDETRKSDAGRNTKTLSGGEKSFTSICMLLAIWEAVSSPIRCLDEFDVFMDNVNRAMSTNLLCDAARRSVSRQYILITPNAIEGRARMDKDVNIIRLTDPRQQRLI</sequence>
<keyword evidence="10" id="KW-0234">DNA repair</keyword>
<evidence type="ECO:0000256" key="13">
    <source>
        <dbReference type="SAM" id="MobiDB-lite"/>
    </source>
</evidence>
<name>A0A9P9XXS3_9HYPO</name>
<keyword evidence="7" id="KW-0067">ATP-binding</keyword>
<dbReference type="SUPFAM" id="SSF57997">
    <property type="entry name" value="Tropomyosin"/>
    <property type="match status" value="1"/>
</dbReference>
<reference evidence="15" key="1">
    <citation type="journal article" date="2021" name="J Fungi (Basel)">
        <title>Genomic and Metabolomic Analyses of the Marine Fungus Emericellopsis cladophorae: Insights into Saltwater Adaptability Mechanisms and Its Biosynthetic Potential.</title>
        <authorList>
            <person name="Goncalves M.F.M."/>
            <person name="Hilario S."/>
            <person name="Van de Peer Y."/>
            <person name="Esteves A.C."/>
            <person name="Alves A."/>
        </authorList>
    </citation>
    <scope>NUCLEOTIDE SEQUENCE</scope>
    <source>
        <strain evidence="15">MUM 19.33</strain>
    </source>
</reference>
<dbReference type="GO" id="GO:0005634">
    <property type="term" value="C:nucleus"/>
    <property type="evidence" value="ECO:0007669"/>
    <property type="project" value="UniProtKB-SubCell"/>
</dbReference>
<comment type="similarity">
    <text evidence="3">Belongs to the SMC family. SMC6 subfamily.</text>
</comment>
<evidence type="ECO:0000256" key="2">
    <source>
        <dbReference type="ARBA" id="ARBA00004286"/>
    </source>
</evidence>
<evidence type="ECO:0000256" key="6">
    <source>
        <dbReference type="ARBA" id="ARBA00022763"/>
    </source>
</evidence>
<evidence type="ECO:0000256" key="12">
    <source>
        <dbReference type="SAM" id="Coils"/>
    </source>
</evidence>
<dbReference type="GO" id="GO:0000724">
    <property type="term" value="P:double-strand break repair via homologous recombination"/>
    <property type="evidence" value="ECO:0007669"/>
    <property type="project" value="TreeGrafter"/>
</dbReference>
<dbReference type="RefSeq" id="XP_051360521.1">
    <property type="nucleotide sequence ID" value="XM_051508381.1"/>
</dbReference>
<keyword evidence="5" id="KW-0547">Nucleotide-binding</keyword>
<keyword evidence="4" id="KW-0158">Chromosome</keyword>
<keyword evidence="9" id="KW-0233">DNA recombination</keyword>
<reference evidence="15" key="2">
    <citation type="submission" date="2022-07" db="EMBL/GenBank/DDBJ databases">
        <authorList>
            <person name="Goncalves M.F.M."/>
            <person name="Hilario S."/>
            <person name="Van De Peer Y."/>
            <person name="Esteves A.C."/>
            <person name="Alves A."/>
        </authorList>
    </citation>
    <scope>NUCLEOTIDE SEQUENCE</scope>
    <source>
        <strain evidence="15">MUM 19.33</strain>
    </source>
</reference>
<keyword evidence="6" id="KW-0227">DNA damage</keyword>
<feature type="region of interest" description="Disordered" evidence="13">
    <location>
        <begin position="710"/>
        <end position="741"/>
    </location>
</feature>
<evidence type="ECO:0000256" key="3">
    <source>
        <dbReference type="ARBA" id="ARBA00006793"/>
    </source>
</evidence>
<feature type="coiled-coil region" evidence="12">
    <location>
        <begin position="779"/>
        <end position="886"/>
    </location>
</feature>
<keyword evidence="16" id="KW-1185">Reference proteome</keyword>
<accession>A0A9P9XXS3</accession>
<keyword evidence="11" id="KW-0539">Nucleus</keyword>
<dbReference type="PANTHER" id="PTHR19306">
    <property type="entry name" value="STRUCTURAL MAINTENANCE OF CHROMOSOMES 5,6 SMC5, SMC6"/>
    <property type="match status" value="1"/>
</dbReference>
<evidence type="ECO:0000256" key="7">
    <source>
        <dbReference type="ARBA" id="ARBA00022840"/>
    </source>
</evidence>
<comment type="caution">
    <text evidence="15">The sequence shown here is derived from an EMBL/GenBank/DDBJ whole genome shotgun (WGS) entry which is preliminary data.</text>
</comment>
<gene>
    <name evidence="15" type="ORF">J7T54_007708</name>
</gene>
<proteinExistence type="inferred from homology"/>
<dbReference type="Pfam" id="PF02463">
    <property type="entry name" value="SMC_N"/>
    <property type="match status" value="1"/>
</dbReference>
<feature type="coiled-coil region" evidence="12">
    <location>
        <begin position="287"/>
        <end position="335"/>
    </location>
</feature>
<dbReference type="Gene3D" id="3.40.50.300">
    <property type="entry name" value="P-loop containing nucleotide triphosphate hydrolases"/>
    <property type="match status" value="2"/>
</dbReference>
<feature type="region of interest" description="Disordered" evidence="13">
    <location>
        <begin position="1"/>
        <end position="74"/>
    </location>
</feature>
<dbReference type="AlphaFoldDB" id="A0A9P9XXS3"/>
<dbReference type="GO" id="GO:0035861">
    <property type="term" value="C:site of double-strand break"/>
    <property type="evidence" value="ECO:0007669"/>
    <property type="project" value="TreeGrafter"/>
</dbReference>
<feature type="coiled-coil region" evidence="12">
    <location>
        <begin position="915"/>
        <end position="972"/>
    </location>
</feature>
<evidence type="ECO:0000256" key="5">
    <source>
        <dbReference type="ARBA" id="ARBA00022741"/>
    </source>
</evidence>
<dbReference type="GO" id="GO:0003697">
    <property type="term" value="F:single-stranded DNA binding"/>
    <property type="evidence" value="ECO:0007669"/>
    <property type="project" value="TreeGrafter"/>
</dbReference>
<comment type="subcellular location">
    <subcellularLocation>
        <location evidence="2">Chromosome</location>
    </subcellularLocation>
    <subcellularLocation>
        <location evidence="1">Nucleus</location>
    </subcellularLocation>
</comment>
<evidence type="ECO:0000256" key="9">
    <source>
        <dbReference type="ARBA" id="ARBA00023172"/>
    </source>
</evidence>
<evidence type="ECO:0000256" key="1">
    <source>
        <dbReference type="ARBA" id="ARBA00004123"/>
    </source>
</evidence>
<evidence type="ECO:0000313" key="16">
    <source>
        <dbReference type="Proteomes" id="UP001055219"/>
    </source>
</evidence>
<evidence type="ECO:0000256" key="4">
    <source>
        <dbReference type="ARBA" id="ARBA00022454"/>
    </source>
</evidence>
<evidence type="ECO:0000259" key="14">
    <source>
        <dbReference type="Pfam" id="PF02463"/>
    </source>
</evidence>
<dbReference type="GO" id="GO:0003684">
    <property type="term" value="F:damaged DNA binding"/>
    <property type="evidence" value="ECO:0007669"/>
    <property type="project" value="TreeGrafter"/>
</dbReference>
<protein>
    <submittedName>
        <fullName evidence="15">Chromosome segregation ATPase</fullName>
    </submittedName>
</protein>
<dbReference type="PANTHER" id="PTHR19306:SF6">
    <property type="entry name" value="STRUCTURAL MAINTENANCE OF CHROMOSOMES PROTEIN 6"/>
    <property type="match status" value="1"/>
</dbReference>
<dbReference type="GO" id="GO:0030915">
    <property type="term" value="C:Smc5-Smc6 complex"/>
    <property type="evidence" value="ECO:0007669"/>
    <property type="project" value="TreeGrafter"/>
</dbReference>
<feature type="compositionally biased region" description="Basic and acidic residues" evidence="13">
    <location>
        <begin position="474"/>
        <end position="493"/>
    </location>
</feature>
<dbReference type="GO" id="GO:0005524">
    <property type="term" value="F:ATP binding"/>
    <property type="evidence" value="ECO:0007669"/>
    <property type="project" value="UniProtKB-KW"/>
</dbReference>
<feature type="domain" description="RecF/RecN/SMC N-terminal" evidence="14">
    <location>
        <begin position="121"/>
        <end position="1140"/>
    </location>
</feature>
<dbReference type="EMBL" id="JAGIXG020000043">
    <property type="protein sequence ID" value="KAI6779665.1"/>
    <property type="molecule type" value="Genomic_DNA"/>
</dbReference>
<dbReference type="SUPFAM" id="SSF52540">
    <property type="entry name" value="P-loop containing nucleoside triphosphate hydrolases"/>
    <property type="match status" value="1"/>
</dbReference>
<dbReference type="GeneID" id="75834182"/>
<evidence type="ECO:0000256" key="10">
    <source>
        <dbReference type="ARBA" id="ARBA00023204"/>
    </source>
</evidence>
<dbReference type="OrthoDB" id="10072614at2759"/>
<feature type="compositionally biased region" description="Acidic residues" evidence="13">
    <location>
        <begin position="47"/>
        <end position="64"/>
    </location>
</feature>
<organism evidence="15 16">
    <name type="scientific">Emericellopsis cladophorae</name>
    <dbReference type="NCBI Taxonomy" id="2686198"/>
    <lineage>
        <taxon>Eukaryota</taxon>
        <taxon>Fungi</taxon>
        <taxon>Dikarya</taxon>
        <taxon>Ascomycota</taxon>
        <taxon>Pezizomycotina</taxon>
        <taxon>Sordariomycetes</taxon>
        <taxon>Hypocreomycetidae</taxon>
        <taxon>Hypocreales</taxon>
        <taxon>Bionectriaceae</taxon>
        <taxon>Emericellopsis</taxon>
    </lineage>
</organism>
<evidence type="ECO:0000256" key="8">
    <source>
        <dbReference type="ARBA" id="ARBA00023054"/>
    </source>
</evidence>
<evidence type="ECO:0000256" key="11">
    <source>
        <dbReference type="ARBA" id="ARBA00023242"/>
    </source>
</evidence>
<dbReference type="InterPro" id="IPR003395">
    <property type="entry name" value="RecF/RecN/SMC_N"/>
</dbReference>
<feature type="region of interest" description="Disordered" evidence="13">
    <location>
        <begin position="462"/>
        <end position="499"/>
    </location>
</feature>
<dbReference type="InterPro" id="IPR027417">
    <property type="entry name" value="P-loop_NTPase"/>
</dbReference>